<reference evidence="21" key="4">
    <citation type="journal article" date="2015" name="G3 (Bethesda)">
        <title>Genome sequences of three phytopathogenic species of the Magnaporthaceae family of fungi.</title>
        <authorList>
            <person name="Okagaki L.H."/>
            <person name="Nunes C.C."/>
            <person name="Sailsbery J."/>
            <person name="Clay B."/>
            <person name="Brown D."/>
            <person name="John T."/>
            <person name="Oh Y."/>
            <person name="Young N."/>
            <person name="Fitzgerald M."/>
            <person name="Haas B.J."/>
            <person name="Zeng Q."/>
            <person name="Young S."/>
            <person name="Adiconis X."/>
            <person name="Fan L."/>
            <person name="Levin J.Z."/>
            <person name="Mitchell T.K."/>
            <person name="Okubara P.A."/>
            <person name="Farman M.L."/>
            <person name="Kohn L.M."/>
            <person name="Birren B."/>
            <person name="Ma L.-J."/>
            <person name="Dean R.A."/>
        </authorList>
    </citation>
    <scope>NUCLEOTIDE SEQUENCE</scope>
    <source>
        <strain evidence="21">R3-111a-1</strain>
    </source>
</reference>
<evidence type="ECO:0000256" key="3">
    <source>
        <dbReference type="ARBA" id="ARBA00012103"/>
    </source>
</evidence>
<dbReference type="RefSeq" id="XP_009229582.1">
    <property type="nucleotide sequence ID" value="XM_009231318.1"/>
</dbReference>
<dbReference type="Gene3D" id="3.30.70.890">
    <property type="entry name" value="GHMP kinase, C-terminal domain"/>
    <property type="match status" value="1"/>
</dbReference>
<keyword evidence="11 17" id="KW-0756">Sterol biosynthesis</keyword>
<evidence type="ECO:0000256" key="6">
    <source>
        <dbReference type="ARBA" id="ARBA00022679"/>
    </source>
</evidence>
<evidence type="ECO:0000256" key="8">
    <source>
        <dbReference type="ARBA" id="ARBA00022777"/>
    </source>
</evidence>
<dbReference type="Gene3D" id="3.30.230.10">
    <property type="match status" value="1"/>
</dbReference>
<dbReference type="GO" id="GO:0019287">
    <property type="term" value="P:isopentenyl diphosphate biosynthetic process, mevalonate pathway"/>
    <property type="evidence" value="ECO:0007669"/>
    <property type="project" value="UniProtKB-UniPathway"/>
</dbReference>
<dbReference type="SUPFAM" id="SSF54211">
    <property type="entry name" value="Ribosomal protein S5 domain 2-like"/>
    <property type="match status" value="1"/>
</dbReference>
<dbReference type="InterPro" id="IPR014721">
    <property type="entry name" value="Ribsml_uS5_D2-typ_fold_subgr"/>
</dbReference>
<dbReference type="InterPro" id="IPR036554">
    <property type="entry name" value="GHMP_kinase_C_sf"/>
</dbReference>
<name>J3PIT2_GAET3</name>
<dbReference type="PRINTS" id="PR00959">
    <property type="entry name" value="MEVGALKINASE"/>
</dbReference>
<evidence type="ECO:0000256" key="11">
    <source>
        <dbReference type="ARBA" id="ARBA00023011"/>
    </source>
</evidence>
<evidence type="ECO:0000256" key="12">
    <source>
        <dbReference type="ARBA" id="ARBA00023098"/>
    </source>
</evidence>
<organism evidence="20">
    <name type="scientific">Gaeumannomyces tritici (strain R3-111a-1)</name>
    <name type="common">Wheat and barley take-all root rot fungus</name>
    <name type="synonym">Gaeumannomyces graminis var. tritici</name>
    <dbReference type="NCBI Taxonomy" id="644352"/>
    <lineage>
        <taxon>Eukaryota</taxon>
        <taxon>Fungi</taxon>
        <taxon>Dikarya</taxon>
        <taxon>Ascomycota</taxon>
        <taxon>Pezizomycotina</taxon>
        <taxon>Sordariomycetes</taxon>
        <taxon>Sordariomycetidae</taxon>
        <taxon>Magnaporthales</taxon>
        <taxon>Magnaporthaceae</taxon>
        <taxon>Gaeumannomyces</taxon>
    </lineage>
</organism>
<dbReference type="GO" id="GO:0005524">
    <property type="term" value="F:ATP binding"/>
    <property type="evidence" value="ECO:0007669"/>
    <property type="project" value="UniProtKB-KW"/>
</dbReference>
<evidence type="ECO:0000256" key="10">
    <source>
        <dbReference type="ARBA" id="ARBA00022842"/>
    </source>
</evidence>
<accession>J3PIT2</accession>
<dbReference type="PANTHER" id="PTHR43290:SF2">
    <property type="entry name" value="MEVALONATE KINASE"/>
    <property type="match status" value="1"/>
</dbReference>
<keyword evidence="17" id="KW-0752">Steroid biosynthesis</keyword>
<keyword evidence="8 17" id="KW-0418">Kinase</keyword>
<dbReference type="InterPro" id="IPR006203">
    <property type="entry name" value="GHMP_knse_ATP-bd_CS"/>
</dbReference>
<keyword evidence="6 17" id="KW-0808">Transferase</keyword>
<keyword evidence="12 17" id="KW-0443">Lipid metabolism</keyword>
<evidence type="ECO:0000256" key="4">
    <source>
        <dbReference type="ARBA" id="ARBA00022490"/>
    </source>
</evidence>
<evidence type="ECO:0000256" key="9">
    <source>
        <dbReference type="ARBA" id="ARBA00022840"/>
    </source>
</evidence>
<comment type="pathway">
    <text evidence="16 17">Isoprenoid biosynthesis; isopentenyl diphosphate biosynthesis via mevalonate pathway; isopentenyl diphosphate from (R)-mevalonate: step 1/3.</text>
</comment>
<evidence type="ECO:0000256" key="13">
    <source>
        <dbReference type="ARBA" id="ARBA00023166"/>
    </source>
</evidence>
<evidence type="ECO:0000256" key="5">
    <source>
        <dbReference type="ARBA" id="ARBA00022516"/>
    </source>
</evidence>
<reference evidence="22" key="1">
    <citation type="submission" date="2010-07" db="EMBL/GenBank/DDBJ databases">
        <title>The genome sequence of Gaeumannomyces graminis var. tritici strain R3-111a-1.</title>
        <authorList>
            <consortium name="The Broad Institute Genome Sequencing Platform"/>
            <person name="Ma L.-J."/>
            <person name="Dead R."/>
            <person name="Young S."/>
            <person name="Zeng Q."/>
            <person name="Koehrsen M."/>
            <person name="Alvarado L."/>
            <person name="Berlin A."/>
            <person name="Chapman S.B."/>
            <person name="Chen Z."/>
            <person name="Freedman E."/>
            <person name="Gellesch M."/>
            <person name="Goldberg J."/>
            <person name="Griggs A."/>
            <person name="Gujja S."/>
            <person name="Heilman E.R."/>
            <person name="Heiman D."/>
            <person name="Hepburn T."/>
            <person name="Howarth C."/>
            <person name="Jen D."/>
            <person name="Larson L."/>
            <person name="Mehta T."/>
            <person name="Neiman D."/>
            <person name="Pearson M."/>
            <person name="Roberts A."/>
            <person name="Saif S."/>
            <person name="Shea T."/>
            <person name="Shenoy N."/>
            <person name="Sisk P."/>
            <person name="Stolte C."/>
            <person name="Sykes S."/>
            <person name="Walk T."/>
            <person name="White J."/>
            <person name="Yandava C."/>
            <person name="Haas B."/>
            <person name="Nusbaum C."/>
            <person name="Birren B."/>
        </authorList>
    </citation>
    <scope>NUCLEOTIDE SEQUENCE [LARGE SCALE GENOMIC DNA]</scope>
    <source>
        <strain evidence="22">R3-111a-1</strain>
    </source>
</reference>
<dbReference type="GO" id="GO:0006696">
    <property type="term" value="P:ergosterol biosynthetic process"/>
    <property type="evidence" value="ECO:0007669"/>
    <property type="project" value="TreeGrafter"/>
</dbReference>
<dbReference type="NCBIfam" id="TIGR00549">
    <property type="entry name" value="mevalon_kin"/>
    <property type="match status" value="1"/>
</dbReference>
<evidence type="ECO:0000256" key="15">
    <source>
        <dbReference type="ARBA" id="ARBA00029310"/>
    </source>
</evidence>
<keyword evidence="22" id="KW-1185">Reference proteome</keyword>
<dbReference type="InterPro" id="IPR006204">
    <property type="entry name" value="GHMP_kinase_N_dom"/>
</dbReference>
<evidence type="ECO:0000313" key="20">
    <source>
        <dbReference type="EMBL" id="EJT69015.1"/>
    </source>
</evidence>
<comment type="catalytic activity">
    <reaction evidence="15">
        <text>(R)-mevalonate + ATP = (R)-5-phosphomevalonate + ADP + H(+)</text>
        <dbReference type="Rhea" id="RHEA:17065"/>
        <dbReference type="ChEBI" id="CHEBI:15378"/>
        <dbReference type="ChEBI" id="CHEBI:30616"/>
        <dbReference type="ChEBI" id="CHEBI:36464"/>
        <dbReference type="ChEBI" id="CHEBI:58146"/>
        <dbReference type="ChEBI" id="CHEBI:456216"/>
        <dbReference type="EC" id="2.7.1.36"/>
    </reaction>
    <physiologicalReaction direction="left-to-right" evidence="15">
        <dbReference type="Rhea" id="RHEA:17066"/>
    </physiologicalReaction>
</comment>
<evidence type="ECO:0000256" key="2">
    <source>
        <dbReference type="ARBA" id="ARBA00006495"/>
    </source>
</evidence>
<reference evidence="21" key="5">
    <citation type="submission" date="2018-04" db="UniProtKB">
        <authorList>
            <consortium name="EnsemblFungi"/>
        </authorList>
    </citation>
    <scope>IDENTIFICATION</scope>
    <source>
        <strain evidence="21">R3-111a-1</strain>
    </source>
</reference>
<keyword evidence="14 17" id="KW-0753">Steroid metabolism</keyword>
<dbReference type="HOGENOM" id="CLU_017814_1_1_1"/>
<dbReference type="eggNOG" id="KOG1511">
    <property type="taxonomic scope" value="Eukaryota"/>
</dbReference>
<keyword evidence="5 17" id="KW-0444">Lipid biosynthesis</keyword>
<dbReference type="UniPathway" id="UPA00057">
    <property type="reaction ID" value="UER00098"/>
</dbReference>
<dbReference type="SUPFAM" id="SSF55060">
    <property type="entry name" value="GHMP Kinase, C-terminal domain"/>
    <property type="match status" value="1"/>
</dbReference>
<dbReference type="FunFam" id="3.30.230.10:FF:000027">
    <property type="entry name" value="Mevalonate kinase"/>
    <property type="match status" value="1"/>
</dbReference>
<protein>
    <recommendedName>
        <fullName evidence="3 17">Mevalonate kinase</fullName>
        <shortName evidence="17">MK</shortName>
        <ecNumber evidence="3 17">2.7.1.36</ecNumber>
    </recommendedName>
</protein>
<reference evidence="20" key="2">
    <citation type="submission" date="2010-07" db="EMBL/GenBank/DDBJ databases">
        <authorList>
            <consortium name="The Broad Institute Genome Sequencing Platform"/>
            <consortium name="Broad Institute Genome Sequencing Center for Infectious Disease"/>
            <person name="Ma L.-J."/>
            <person name="Dead R."/>
            <person name="Young S."/>
            <person name="Zeng Q."/>
            <person name="Koehrsen M."/>
            <person name="Alvarado L."/>
            <person name="Berlin A."/>
            <person name="Chapman S.B."/>
            <person name="Chen Z."/>
            <person name="Freedman E."/>
            <person name="Gellesch M."/>
            <person name="Goldberg J."/>
            <person name="Griggs A."/>
            <person name="Gujja S."/>
            <person name="Heilman E.R."/>
            <person name="Heiman D."/>
            <person name="Hepburn T."/>
            <person name="Howarth C."/>
            <person name="Jen D."/>
            <person name="Larson L."/>
            <person name="Mehta T."/>
            <person name="Neiman D."/>
            <person name="Pearson M."/>
            <person name="Roberts A."/>
            <person name="Saif S."/>
            <person name="Shea T."/>
            <person name="Shenoy N."/>
            <person name="Sisk P."/>
            <person name="Stolte C."/>
            <person name="Sykes S."/>
            <person name="Walk T."/>
            <person name="White J."/>
            <person name="Yandava C."/>
            <person name="Haas B."/>
            <person name="Nusbaum C."/>
            <person name="Birren B."/>
        </authorList>
    </citation>
    <scope>NUCLEOTIDE SEQUENCE</scope>
    <source>
        <strain evidence="20">R3-111a-1</strain>
    </source>
</reference>
<comment type="similarity">
    <text evidence="2 17">Belongs to the GHMP kinase family. Mevalonate kinase subfamily.</text>
</comment>
<dbReference type="OrthoDB" id="1652964at2759"/>
<comment type="function">
    <text evidence="17">Mevalonate kinase; part of the second module of ergosterol biosynthesis pathway that includes the middle steps of the pathway. The second module is carried out in the vacuole and involves the formation of farnesyl diphosphate, which is also an important intermediate in the biosynthesis of ubiquinone, dolichol, heme and prenylated proteins.</text>
</comment>
<keyword evidence="9 17" id="KW-0067">ATP-binding</keyword>
<keyword evidence="13 17" id="KW-1207">Sterol metabolism</keyword>
<keyword evidence="10" id="KW-0460">Magnesium</keyword>
<dbReference type="FunCoup" id="J3PIT2">
    <property type="interactions" value="421"/>
</dbReference>
<feature type="domain" description="GHMP kinase C-terminal" evidence="19">
    <location>
        <begin position="341"/>
        <end position="397"/>
    </location>
</feature>
<dbReference type="AlphaFoldDB" id="J3PIT2"/>
<feature type="domain" description="GHMP kinase N-terminal" evidence="18">
    <location>
        <begin position="149"/>
        <end position="235"/>
    </location>
</feature>
<dbReference type="GeneID" id="20353870"/>
<dbReference type="EC" id="2.7.1.36" evidence="3 17"/>
<evidence type="ECO:0000256" key="7">
    <source>
        <dbReference type="ARBA" id="ARBA00022741"/>
    </source>
</evidence>
<dbReference type="PANTHER" id="PTHR43290">
    <property type="entry name" value="MEVALONATE KINASE"/>
    <property type="match status" value="1"/>
</dbReference>
<gene>
    <name evidence="21" type="primary">20353870</name>
    <name evidence="20" type="ORF">GGTG_13412</name>
</gene>
<evidence type="ECO:0000256" key="14">
    <source>
        <dbReference type="ARBA" id="ARBA00023221"/>
    </source>
</evidence>
<dbReference type="InterPro" id="IPR013750">
    <property type="entry name" value="GHMP_kinase_C_dom"/>
</dbReference>
<evidence type="ECO:0000256" key="17">
    <source>
        <dbReference type="RuleBase" id="RU363087"/>
    </source>
</evidence>
<dbReference type="EMBL" id="GL385407">
    <property type="protein sequence ID" value="EJT69015.1"/>
    <property type="molecule type" value="Genomic_DNA"/>
</dbReference>
<dbReference type="Pfam" id="PF00288">
    <property type="entry name" value="GHMP_kinases_N"/>
    <property type="match status" value="1"/>
</dbReference>
<dbReference type="InterPro" id="IPR006205">
    <property type="entry name" value="Mev_gal_kin"/>
</dbReference>
<dbReference type="InterPro" id="IPR020568">
    <property type="entry name" value="Ribosomal_Su5_D2-typ_SF"/>
</dbReference>
<dbReference type="Proteomes" id="UP000006039">
    <property type="component" value="Unassembled WGS sequence"/>
</dbReference>
<dbReference type="GO" id="GO:0004496">
    <property type="term" value="F:mevalonate kinase activity"/>
    <property type="evidence" value="ECO:0007669"/>
    <property type="project" value="UniProtKB-EC"/>
</dbReference>
<dbReference type="EnsemblFungi" id="EJT69015">
    <property type="protein sequence ID" value="EJT69015"/>
    <property type="gene ID" value="GGTG_13412"/>
</dbReference>
<evidence type="ECO:0000259" key="18">
    <source>
        <dbReference type="Pfam" id="PF00288"/>
    </source>
</evidence>
<dbReference type="Pfam" id="PF08544">
    <property type="entry name" value="GHMP_kinases_C"/>
    <property type="match status" value="1"/>
</dbReference>
<keyword evidence="4 17" id="KW-0963">Cytoplasm</keyword>
<reference evidence="20" key="3">
    <citation type="submission" date="2010-09" db="EMBL/GenBank/DDBJ databases">
        <title>Annotation of Gaeumannomyces graminis var. tritici R3-111a-1.</title>
        <authorList>
            <consortium name="The Broad Institute Genome Sequencing Platform"/>
            <person name="Ma L.-J."/>
            <person name="Dead R."/>
            <person name="Young S.K."/>
            <person name="Zeng Q."/>
            <person name="Gargeya S."/>
            <person name="Fitzgerald M."/>
            <person name="Haas B."/>
            <person name="Abouelleil A."/>
            <person name="Alvarado L."/>
            <person name="Arachchi H.M."/>
            <person name="Berlin A."/>
            <person name="Brown A."/>
            <person name="Chapman S.B."/>
            <person name="Chen Z."/>
            <person name="Dunbar C."/>
            <person name="Freedman E."/>
            <person name="Gearin G."/>
            <person name="Gellesch M."/>
            <person name="Goldberg J."/>
            <person name="Griggs A."/>
            <person name="Gujja S."/>
            <person name="Heiman D."/>
            <person name="Howarth C."/>
            <person name="Larson L."/>
            <person name="Lui A."/>
            <person name="MacDonald P.J.P."/>
            <person name="Mehta T."/>
            <person name="Montmayeur A."/>
            <person name="Murphy C."/>
            <person name="Neiman D."/>
            <person name="Pearson M."/>
            <person name="Priest M."/>
            <person name="Roberts A."/>
            <person name="Saif S."/>
            <person name="Shea T."/>
            <person name="Shenoy N."/>
            <person name="Sisk P."/>
            <person name="Stolte C."/>
            <person name="Sykes S."/>
            <person name="Yandava C."/>
            <person name="Wortman J."/>
            <person name="Nusbaum C."/>
            <person name="Birren B."/>
        </authorList>
    </citation>
    <scope>NUCLEOTIDE SEQUENCE</scope>
    <source>
        <strain evidence="20">R3-111a-1</strain>
    </source>
</reference>
<evidence type="ECO:0000256" key="1">
    <source>
        <dbReference type="ARBA" id="ARBA00004496"/>
    </source>
</evidence>
<dbReference type="VEuPathDB" id="FungiDB:GGTG_13412"/>
<comment type="subcellular location">
    <subcellularLocation>
        <location evidence="1 17">Cytoplasm</location>
    </subcellularLocation>
</comment>
<evidence type="ECO:0000259" key="19">
    <source>
        <dbReference type="Pfam" id="PF08544"/>
    </source>
</evidence>
<keyword evidence="7 17" id="KW-0547">Nucleotide-binding</keyword>
<sequence length="481" mass="51610">MHHRNRARSNMERKESSALAPPFMVSAPGKVIVFGEHAAVYGKPAIAAAISLRSYLLVRTLSKSQRTVTLNFRDIGLHHKWAIDSLPWDAFQLPSKRKFYHSRVDSLDQGLLDAIKPHAGAVSPHLADDYKDRKIHIHSATAFLYLFLSLGSRHSPGFDYTLRSTIPVGAGLGSSASVCVCLSTALLLQTQALAGPHRDQPLDEAEKQIERINSWAYAGELCIHGDPSGVDNTVSCRGKAVLFLKSPDGGPSSVTPLVGFPRLRLLLVDTKQPRTTAAQVEKVRALRASHPATVGLILDAIGALTEEALKFVSSSAASFGNGAGRRRGDDDDDDDDDDAVGSLGRLFCVNHGLLMALGASHPCLDRVCELADHTGVGWTKLTGAGSGGCAIVLARPGVDENAVGLLEQKLNKEGFQKHEAFLGAAGVGVLWPAVFRNGPDGRMEEIDQDQFEGAPDARAIEQLVGIGGPKDREGWMFWNAG</sequence>
<evidence type="ECO:0000256" key="16">
    <source>
        <dbReference type="ARBA" id="ARBA00029438"/>
    </source>
</evidence>
<evidence type="ECO:0000313" key="21">
    <source>
        <dbReference type="EnsemblFungi" id="EJT69015"/>
    </source>
</evidence>
<dbReference type="STRING" id="644352.J3PIT2"/>
<dbReference type="PROSITE" id="PS00627">
    <property type="entry name" value="GHMP_KINASES_ATP"/>
    <property type="match status" value="1"/>
</dbReference>
<proteinExistence type="inferred from homology"/>
<evidence type="ECO:0000313" key="22">
    <source>
        <dbReference type="Proteomes" id="UP000006039"/>
    </source>
</evidence>
<dbReference type="GO" id="GO:0005829">
    <property type="term" value="C:cytosol"/>
    <property type="evidence" value="ECO:0007669"/>
    <property type="project" value="TreeGrafter"/>
</dbReference>